<evidence type="ECO:0000256" key="4">
    <source>
        <dbReference type="SAM" id="MobiDB-lite"/>
    </source>
</evidence>
<keyword evidence="2" id="KW-0328">Glycosyltransferase</keyword>
<evidence type="ECO:0000256" key="3">
    <source>
        <dbReference type="ARBA" id="ARBA00022679"/>
    </source>
</evidence>
<accession>A0AAU8T9Z7</accession>
<feature type="domain" description="Glycosyltransferase 2-like" evidence="5">
    <location>
        <begin position="11"/>
        <end position="134"/>
    </location>
</feature>
<comment type="similarity">
    <text evidence="1">Belongs to the glycosyltransferase 2 family.</text>
</comment>
<dbReference type="Pfam" id="PF00535">
    <property type="entry name" value="Glycos_transf_2"/>
    <property type="match status" value="1"/>
</dbReference>
<dbReference type="InterPro" id="IPR029044">
    <property type="entry name" value="Nucleotide-diphossugar_trans"/>
</dbReference>
<dbReference type="GO" id="GO:0016757">
    <property type="term" value="F:glycosyltransferase activity"/>
    <property type="evidence" value="ECO:0007669"/>
    <property type="project" value="UniProtKB-KW"/>
</dbReference>
<evidence type="ECO:0000259" key="5">
    <source>
        <dbReference type="Pfam" id="PF00535"/>
    </source>
</evidence>
<dbReference type="SUPFAM" id="SSF53448">
    <property type="entry name" value="Nucleotide-diphospho-sugar transferases"/>
    <property type="match status" value="1"/>
</dbReference>
<evidence type="ECO:0000256" key="2">
    <source>
        <dbReference type="ARBA" id="ARBA00022676"/>
    </source>
</evidence>
<dbReference type="GeneID" id="66518747"/>
<dbReference type="InterPro" id="IPR001173">
    <property type="entry name" value="Glyco_trans_2-like"/>
</dbReference>
<proteinExistence type="inferred from homology"/>
<evidence type="ECO:0000256" key="1">
    <source>
        <dbReference type="ARBA" id="ARBA00006739"/>
    </source>
</evidence>
<dbReference type="PANTHER" id="PTHR43179:SF12">
    <property type="entry name" value="GALACTOFURANOSYLTRANSFERASE GLFT2"/>
    <property type="match status" value="1"/>
</dbReference>
<dbReference type="Gene3D" id="3.90.550.10">
    <property type="entry name" value="Spore Coat Polysaccharide Biosynthesis Protein SpsA, Chain A"/>
    <property type="match status" value="1"/>
</dbReference>
<dbReference type="AlphaFoldDB" id="A0AAU8T9Z7"/>
<dbReference type="EMBL" id="CP010027">
    <property type="protein sequence ID" value="AJZ63208.1"/>
    <property type="molecule type" value="Genomic_DNA"/>
</dbReference>
<dbReference type="KEGG" id="bfn:OI25_4881"/>
<feature type="compositionally biased region" description="Basic and acidic residues" evidence="4">
    <location>
        <begin position="298"/>
        <end position="314"/>
    </location>
</feature>
<sequence length="314" mass="34185">MDLKRFDQRISVVVLTCNRADELTTTLEHLLALPENPPIVVADNGSSDGTVALVRKRFPMVRVIECGGNLGAAGRNRAVACVRTDYVAFCDDDTWWAPGSLEHAVQLLDAWPTVGVLSARVAVGDDETTDPTCAAMRASPLGSDGLPGPALIGYMAGACVFRTSLFRAVGGYEPRLFIGGEEELVALDVLAANHSIVYCEQMTVHHHPSVVRDSGLRRRMLARNAAWIAWLRLPWPQACRATLRALAELAREGSFVRDSVALLRGLMWALPRRRVVPPAVLSLRERVHAAEQSTGEMSAKDRAEAVVGETEVRT</sequence>
<dbReference type="PANTHER" id="PTHR43179">
    <property type="entry name" value="RHAMNOSYLTRANSFERASE WBBL"/>
    <property type="match status" value="1"/>
</dbReference>
<organism evidence="6 7">
    <name type="scientific">Paraburkholderia fungorum</name>
    <dbReference type="NCBI Taxonomy" id="134537"/>
    <lineage>
        <taxon>Bacteria</taxon>
        <taxon>Pseudomonadati</taxon>
        <taxon>Pseudomonadota</taxon>
        <taxon>Betaproteobacteria</taxon>
        <taxon>Burkholderiales</taxon>
        <taxon>Burkholderiaceae</taxon>
        <taxon>Paraburkholderia</taxon>
    </lineage>
</organism>
<dbReference type="RefSeq" id="WP_046573080.1">
    <property type="nucleotide sequence ID" value="NZ_CP010027.1"/>
</dbReference>
<reference evidence="6 7" key="1">
    <citation type="journal article" date="2015" name="Genome Announc.">
        <title>Complete genome sequences for 59 burkholderia isolates, both pathogenic and near neighbor.</title>
        <authorList>
            <person name="Johnson S.L."/>
            <person name="Bishop-Lilly K.A."/>
            <person name="Ladner J.T."/>
            <person name="Daligault H.E."/>
            <person name="Davenport K.W."/>
            <person name="Jaissle J."/>
            <person name="Frey K.G."/>
            <person name="Koroleva G.I."/>
            <person name="Bruce D.C."/>
            <person name="Coyne S.R."/>
            <person name="Broomall S.M."/>
            <person name="Li P.E."/>
            <person name="Teshima H."/>
            <person name="Gibbons H.S."/>
            <person name="Palacios G.F."/>
            <person name="Rosenzweig C.N."/>
            <person name="Redden C.L."/>
            <person name="Xu Y."/>
            <person name="Minogue T.D."/>
            <person name="Chain P.S."/>
        </authorList>
    </citation>
    <scope>NUCLEOTIDE SEQUENCE [LARGE SCALE GENOMIC DNA]</scope>
    <source>
        <strain evidence="6 7">ATCC BAA-463</strain>
    </source>
</reference>
<dbReference type="Proteomes" id="UP000032614">
    <property type="component" value="Chromosome 2"/>
</dbReference>
<protein>
    <submittedName>
        <fullName evidence="6">Glycosyltransferase like 2 family protein</fullName>
    </submittedName>
</protein>
<evidence type="ECO:0000313" key="6">
    <source>
        <dbReference type="EMBL" id="AJZ63208.1"/>
    </source>
</evidence>
<gene>
    <name evidence="6" type="ORF">OI25_4881</name>
</gene>
<keyword evidence="3" id="KW-0808">Transferase</keyword>
<feature type="region of interest" description="Disordered" evidence="4">
    <location>
        <begin position="291"/>
        <end position="314"/>
    </location>
</feature>
<name>A0AAU8T9Z7_9BURK</name>
<evidence type="ECO:0000313" key="7">
    <source>
        <dbReference type="Proteomes" id="UP000032614"/>
    </source>
</evidence>